<organism evidence="4 5">
    <name type="scientific">Embleya hyalina</name>
    <dbReference type="NCBI Taxonomy" id="516124"/>
    <lineage>
        <taxon>Bacteria</taxon>
        <taxon>Bacillati</taxon>
        <taxon>Actinomycetota</taxon>
        <taxon>Actinomycetes</taxon>
        <taxon>Kitasatosporales</taxon>
        <taxon>Streptomycetaceae</taxon>
        <taxon>Embleya</taxon>
    </lineage>
</organism>
<reference evidence="4 5" key="1">
    <citation type="submission" date="2018-12" db="EMBL/GenBank/DDBJ databases">
        <title>Draft genome sequence of Embleya hyalina NBRC 13850T.</title>
        <authorList>
            <person name="Komaki H."/>
            <person name="Hosoyama A."/>
            <person name="Kimura A."/>
            <person name="Ichikawa N."/>
            <person name="Tamura T."/>
        </authorList>
    </citation>
    <scope>NUCLEOTIDE SEQUENCE [LARGE SCALE GENOMIC DNA]</scope>
    <source>
        <strain evidence="4 5">NBRC 13850</strain>
    </source>
</reference>
<dbReference type="EMBL" id="BIFH01000021">
    <property type="protein sequence ID" value="GCD96671.1"/>
    <property type="molecule type" value="Genomic_DNA"/>
</dbReference>
<dbReference type="PANTHER" id="PTHR48107">
    <property type="entry name" value="NADPH-DEPENDENT ALDEHYDE REDUCTASE-LIKE PROTEIN, CHLOROPLASTIC-RELATED"/>
    <property type="match status" value="1"/>
</dbReference>
<proteinExistence type="inferred from homology"/>
<dbReference type="FunFam" id="3.40.50.720:FF:000084">
    <property type="entry name" value="Short-chain dehydrogenase reductase"/>
    <property type="match status" value="1"/>
</dbReference>
<dbReference type="OrthoDB" id="20590at2"/>
<dbReference type="InterPro" id="IPR002347">
    <property type="entry name" value="SDR_fam"/>
</dbReference>
<dbReference type="SUPFAM" id="SSF51735">
    <property type="entry name" value="NAD(P)-binding Rossmann-fold domains"/>
    <property type="match status" value="1"/>
</dbReference>
<feature type="domain" description="Ketoreductase" evidence="3">
    <location>
        <begin position="3"/>
        <end position="181"/>
    </location>
</feature>
<keyword evidence="5" id="KW-1185">Reference proteome</keyword>
<evidence type="ECO:0000256" key="1">
    <source>
        <dbReference type="ARBA" id="ARBA00006484"/>
    </source>
</evidence>
<comment type="caution">
    <text evidence="4">The sequence shown here is derived from an EMBL/GenBank/DDBJ whole genome shotgun (WGS) entry which is preliminary data.</text>
</comment>
<evidence type="ECO:0000256" key="2">
    <source>
        <dbReference type="ARBA" id="ARBA00023002"/>
    </source>
</evidence>
<keyword evidence="2" id="KW-0560">Oxidoreductase</keyword>
<comment type="similarity">
    <text evidence="1">Belongs to the short-chain dehydrogenases/reductases (SDR) family.</text>
</comment>
<dbReference type="InterPro" id="IPR057326">
    <property type="entry name" value="KR_dom"/>
</dbReference>
<dbReference type="InterPro" id="IPR036291">
    <property type="entry name" value="NAD(P)-bd_dom_sf"/>
</dbReference>
<gene>
    <name evidence="4" type="ORF">EHYA_04358</name>
</gene>
<evidence type="ECO:0000313" key="5">
    <source>
        <dbReference type="Proteomes" id="UP000286931"/>
    </source>
</evidence>
<name>A0A401YQ00_9ACTN</name>
<dbReference type="Gene3D" id="3.40.50.720">
    <property type="entry name" value="NAD(P)-binding Rossmann-like Domain"/>
    <property type="match status" value="1"/>
</dbReference>
<dbReference type="Proteomes" id="UP000286931">
    <property type="component" value="Unassembled WGS sequence"/>
</dbReference>
<evidence type="ECO:0000259" key="3">
    <source>
        <dbReference type="SMART" id="SM00822"/>
    </source>
</evidence>
<dbReference type="AlphaFoldDB" id="A0A401YQ00"/>
<dbReference type="GO" id="GO:0016614">
    <property type="term" value="F:oxidoreductase activity, acting on CH-OH group of donors"/>
    <property type="evidence" value="ECO:0007669"/>
    <property type="project" value="UniProtKB-ARBA"/>
</dbReference>
<protein>
    <submittedName>
        <fullName evidence="4">3-ketoacyl-ACP reductase</fullName>
    </submittedName>
</protein>
<dbReference type="PRINTS" id="PR00081">
    <property type="entry name" value="GDHRDH"/>
</dbReference>
<evidence type="ECO:0000313" key="4">
    <source>
        <dbReference type="EMBL" id="GCD96671.1"/>
    </source>
</evidence>
<sequence length="242" mass="25026">MTTTVIVTGGSGGIGRAACQRLAGQGWNVALAYHRGARQAAEIASGIERAGGSVLTIRADVTRRREVSALFDRTCETFGHVDALVACAGTSVVRSIADSDDDVVAEQINVNLLGTLHTLQEAATRLRPGGAIVTVSSAAVPIGIPGFGATLAAKAGVEALTRVSAKELGSRGIRVNAVAPGLLDTPTFRAGKTERDLRRFAARVPLGRLGDFREAAAAIAYLLGPDASWVNAQILRVNGGYP</sequence>
<dbReference type="RefSeq" id="WP_160161490.1">
    <property type="nucleotide sequence ID" value="NZ_BIFH01000021.1"/>
</dbReference>
<dbReference type="Pfam" id="PF13561">
    <property type="entry name" value="adh_short_C2"/>
    <property type="match status" value="1"/>
</dbReference>
<dbReference type="SMART" id="SM00822">
    <property type="entry name" value="PKS_KR"/>
    <property type="match status" value="1"/>
</dbReference>
<dbReference type="PANTHER" id="PTHR48107:SF7">
    <property type="entry name" value="RE15974P"/>
    <property type="match status" value="1"/>
</dbReference>
<accession>A0A401YQ00</accession>